<feature type="compositionally biased region" description="Basic and acidic residues" evidence="7">
    <location>
        <begin position="336"/>
        <end position="352"/>
    </location>
</feature>
<name>A0A2C6KEU2_9APIC</name>
<dbReference type="FunFam" id="3.30.420.40:FF:000058">
    <property type="entry name" value="Putative actin-related protein 5"/>
    <property type="match status" value="1"/>
</dbReference>
<feature type="compositionally biased region" description="Polar residues" evidence="7">
    <location>
        <begin position="527"/>
        <end position="540"/>
    </location>
</feature>
<evidence type="ECO:0000313" key="8">
    <source>
        <dbReference type="EMBL" id="PHJ22531.1"/>
    </source>
</evidence>
<comment type="similarity">
    <text evidence="1 6">Belongs to the actin family.</text>
</comment>
<feature type="compositionally biased region" description="Basic and acidic residues" evidence="7">
    <location>
        <begin position="512"/>
        <end position="526"/>
    </location>
</feature>
<feature type="compositionally biased region" description="Basic and acidic residues" evidence="7">
    <location>
        <begin position="392"/>
        <end position="401"/>
    </location>
</feature>
<evidence type="ECO:0000256" key="7">
    <source>
        <dbReference type="SAM" id="MobiDB-lite"/>
    </source>
</evidence>
<dbReference type="Proteomes" id="UP000221165">
    <property type="component" value="Unassembled WGS sequence"/>
</dbReference>
<dbReference type="GO" id="GO:0016787">
    <property type="term" value="F:hydrolase activity"/>
    <property type="evidence" value="ECO:0007669"/>
    <property type="project" value="UniProtKB-KW"/>
</dbReference>
<dbReference type="Pfam" id="PF00022">
    <property type="entry name" value="Actin"/>
    <property type="match status" value="2"/>
</dbReference>
<keyword evidence="9" id="KW-1185">Reference proteome</keyword>
<dbReference type="SMART" id="SM00268">
    <property type="entry name" value="ACTIN"/>
    <property type="match status" value="1"/>
</dbReference>
<evidence type="ECO:0000256" key="4">
    <source>
        <dbReference type="ARBA" id="ARBA00022840"/>
    </source>
</evidence>
<evidence type="ECO:0000256" key="3">
    <source>
        <dbReference type="ARBA" id="ARBA00022801"/>
    </source>
</evidence>
<dbReference type="OrthoDB" id="5132116at2759"/>
<dbReference type="VEuPathDB" id="ToxoDB:CSUI_003615"/>
<dbReference type="Gene3D" id="3.90.640.10">
    <property type="entry name" value="Actin, Chain A, domain 4"/>
    <property type="match status" value="1"/>
</dbReference>
<keyword evidence="3" id="KW-0378">Hydrolase</keyword>
<evidence type="ECO:0000256" key="1">
    <source>
        <dbReference type="ARBA" id="ARBA00006752"/>
    </source>
</evidence>
<reference evidence="8 9" key="1">
    <citation type="journal article" date="2017" name="Int. J. Parasitol.">
        <title>The genome of the protozoan parasite Cystoisospora suis and a reverse vaccinology approach to identify vaccine candidates.</title>
        <authorList>
            <person name="Palmieri N."/>
            <person name="Shrestha A."/>
            <person name="Ruttkowski B."/>
            <person name="Beck T."/>
            <person name="Vogl C."/>
            <person name="Tomley F."/>
            <person name="Blake D.P."/>
            <person name="Joachim A."/>
        </authorList>
    </citation>
    <scope>NUCLEOTIDE SEQUENCE [LARGE SCALE GENOMIC DNA]</scope>
    <source>
        <strain evidence="8 9">Wien I</strain>
    </source>
</reference>
<comment type="catalytic activity">
    <reaction evidence="5">
        <text>ATP + H2O = ADP + phosphate + H(+)</text>
        <dbReference type="Rhea" id="RHEA:13065"/>
        <dbReference type="ChEBI" id="CHEBI:15377"/>
        <dbReference type="ChEBI" id="CHEBI:15378"/>
        <dbReference type="ChEBI" id="CHEBI:30616"/>
        <dbReference type="ChEBI" id="CHEBI:43474"/>
        <dbReference type="ChEBI" id="CHEBI:456216"/>
    </reaction>
</comment>
<feature type="compositionally biased region" description="Low complexity" evidence="7">
    <location>
        <begin position="498"/>
        <end position="511"/>
    </location>
</feature>
<dbReference type="PANTHER" id="PTHR11937">
    <property type="entry name" value="ACTIN"/>
    <property type="match status" value="1"/>
</dbReference>
<dbReference type="InterPro" id="IPR004000">
    <property type="entry name" value="Actin"/>
</dbReference>
<evidence type="ECO:0000256" key="2">
    <source>
        <dbReference type="ARBA" id="ARBA00022741"/>
    </source>
</evidence>
<feature type="region of interest" description="Disordered" evidence="7">
    <location>
        <begin position="484"/>
        <end position="540"/>
    </location>
</feature>
<feature type="compositionally biased region" description="Basic and acidic residues" evidence="7">
    <location>
        <begin position="783"/>
        <end position="800"/>
    </location>
</feature>
<accession>A0A2C6KEU2</accession>
<protein>
    <submittedName>
        <fullName evidence="8">Actin-like protein alp3b</fullName>
    </submittedName>
</protein>
<evidence type="ECO:0000256" key="5">
    <source>
        <dbReference type="ARBA" id="ARBA00049360"/>
    </source>
</evidence>
<dbReference type="EMBL" id="MIGC01001637">
    <property type="protein sequence ID" value="PHJ22531.1"/>
    <property type="molecule type" value="Genomic_DNA"/>
</dbReference>
<dbReference type="AlphaFoldDB" id="A0A2C6KEU2"/>
<feature type="region of interest" description="Disordered" evidence="7">
    <location>
        <begin position="315"/>
        <end position="472"/>
    </location>
</feature>
<keyword evidence="4" id="KW-0067">ATP-binding</keyword>
<organism evidence="8 9">
    <name type="scientific">Cystoisospora suis</name>
    <dbReference type="NCBI Taxonomy" id="483139"/>
    <lineage>
        <taxon>Eukaryota</taxon>
        <taxon>Sar</taxon>
        <taxon>Alveolata</taxon>
        <taxon>Apicomplexa</taxon>
        <taxon>Conoidasida</taxon>
        <taxon>Coccidia</taxon>
        <taxon>Eucoccidiorida</taxon>
        <taxon>Eimeriorina</taxon>
        <taxon>Sarcocystidae</taxon>
        <taxon>Cystoisospora</taxon>
    </lineage>
</organism>
<keyword evidence="2" id="KW-0547">Nucleotide-binding</keyword>
<dbReference type="SUPFAM" id="SSF53067">
    <property type="entry name" value="Actin-like ATPase domain"/>
    <property type="match status" value="4"/>
</dbReference>
<feature type="region of interest" description="Disordered" evidence="7">
    <location>
        <begin position="779"/>
        <end position="845"/>
    </location>
</feature>
<evidence type="ECO:0000313" key="9">
    <source>
        <dbReference type="Proteomes" id="UP000221165"/>
    </source>
</evidence>
<feature type="compositionally biased region" description="Basic and acidic residues" evidence="7">
    <location>
        <begin position="119"/>
        <end position="151"/>
    </location>
</feature>
<feature type="compositionally biased region" description="Low complexity" evidence="7">
    <location>
        <begin position="370"/>
        <end position="381"/>
    </location>
</feature>
<feature type="region of interest" description="Disordered" evidence="7">
    <location>
        <begin position="604"/>
        <end position="712"/>
    </location>
</feature>
<feature type="compositionally biased region" description="Low complexity" evidence="7">
    <location>
        <begin position="668"/>
        <end position="691"/>
    </location>
</feature>
<gene>
    <name evidence="8" type="ORF">CSUI_003615</name>
</gene>
<dbReference type="GeneID" id="94427022"/>
<sequence length="1002" mass="106515">MFSSCASSPLPAPPLVFDLGVHTFRAGTSGDVLPRWIAPSVVGYAHDDVASSFFSSSPSFFSPTSYRGDAARRREARGMLLAPLNPLEKRDHLDVYPVVSCSLHPHRSFNQTTQIPHHLKSEGEDERGRAVVRMKEEDDPRVRTKAGRRDGGSSAMTQTCRYIPSGCGGVYYEVDIPGFTKLIEVACGPRGLNEGSLEGRAVLLTEPNYMNRKLRDAYAEMLFEDLKVSHGFLCKKAALACFGCARTSSIVVDIGHSNTSVCAVQEGYVLQRSVQEVLFGSYHLSSYARSVLLDPVHNNNITSITPGYAVTRFPSHSSDDTFRGTVPSHLSQQTKGETDDLHESTMYEHSDHPNPITSQWKVEEGGGCNGATSSGSSTSPGWNRHNTQRSSPDSKSHEGSRDLVGGGRGLEASGGRAGSPSSSLSSTAGGSPSLRPPGTGGDGGGENRSHKNGDRHRKGGEGESNGSNDLSGVKAEHIHNSFTKQEEGENHSSQHQHLSVSGGLLPSPSSPDGREEDRDVKTKPSNDSHCTGTRISSSSIPRTFTDWRHNEVVEVIACPHVTPSYREWGEAHILETLTQVLGECRSRRSALALEAALLLPSSSCSSPSSHGILHEGRVSSPSAEGRGGGRCFYDDGATGGAGEVLGHRKRSHASPLSSSRRRDGGEVSSLPEGSTLSHSSSTSSWSRHTTPNLNGGHRSQDEGADGCGGKVGHGHGDNGNIYMLPDGTMLNSATVERLREGIPEMLFSSTLRARLFPVSPPPPTSPLHRQSRGVFFNFPGVGRGEREGRLSVKKQHEREGSACGGGAPSSDDNVVDGSRSRHNSRGWGVSGGGHDGSRSGTSDNSMMGADGVMDCMKTCILECARSAGDGAGQLRGRDIVATVVPTGGGTLFPGFLSRFKEEIQALQADQVIGGVLGHRGDGYNMSVGGGVEETSSPPSCFSSDFVAPPLRVVASSVDAERHFAAWIGGSILSCLGSFPQFCVTKEEYEEFGARGAIDRKCP</sequence>
<comment type="caution">
    <text evidence="8">The sequence shown here is derived from an EMBL/GenBank/DDBJ whole genome shotgun (WGS) entry which is preliminary data.</text>
</comment>
<proteinExistence type="inferred from homology"/>
<feature type="compositionally biased region" description="Low complexity" evidence="7">
    <location>
        <begin position="410"/>
        <end position="433"/>
    </location>
</feature>
<dbReference type="Gene3D" id="3.30.420.40">
    <property type="match status" value="5"/>
</dbReference>
<feature type="region of interest" description="Disordered" evidence="7">
    <location>
        <begin position="118"/>
        <end position="155"/>
    </location>
</feature>
<dbReference type="RefSeq" id="XP_067924208.1">
    <property type="nucleotide sequence ID" value="XM_068063811.1"/>
</dbReference>
<dbReference type="InterPro" id="IPR043129">
    <property type="entry name" value="ATPase_NBD"/>
</dbReference>
<evidence type="ECO:0000256" key="6">
    <source>
        <dbReference type="RuleBase" id="RU000487"/>
    </source>
</evidence>
<dbReference type="GO" id="GO:0005524">
    <property type="term" value="F:ATP binding"/>
    <property type="evidence" value="ECO:0007669"/>
    <property type="project" value="UniProtKB-KW"/>
</dbReference>